<evidence type="ECO:0000313" key="6">
    <source>
        <dbReference type="Proteomes" id="UP000437931"/>
    </source>
</evidence>
<dbReference type="InterPro" id="IPR004358">
    <property type="entry name" value="Sig_transdc_His_kin-like_C"/>
</dbReference>
<proteinExistence type="predicted"/>
<dbReference type="SUPFAM" id="SSF47384">
    <property type="entry name" value="Homodimeric domain of signal transducing histidine kinase"/>
    <property type="match status" value="1"/>
</dbReference>
<dbReference type="SUPFAM" id="SSF55781">
    <property type="entry name" value="GAF domain-like"/>
    <property type="match status" value="1"/>
</dbReference>
<comment type="catalytic activity">
    <reaction evidence="1">
        <text>ATP + protein L-histidine = ADP + protein N-phospho-L-histidine.</text>
        <dbReference type="EC" id="2.7.13.3"/>
    </reaction>
</comment>
<reference evidence="5" key="2">
    <citation type="journal article" date="2020" name="Plant Dis.">
        <title>A Grain Rot of Rice in Iran Caused by a Xanthomonas Strain Closely Related to X. sacchari.</title>
        <authorList>
            <person name="Mirghasempour S.A."/>
            <person name="Huang S."/>
            <person name="Studholme D.J."/>
            <person name="Brady C.L."/>
        </authorList>
    </citation>
    <scope>NUCLEOTIDE SEQUENCE</scope>
    <source>
        <strain evidence="5">SAM114</strain>
    </source>
</reference>
<comment type="caution">
    <text evidence="4">The sequence shown here is derived from an EMBL/GenBank/DDBJ whole genome shotgun (WGS) entry which is preliminary data.</text>
</comment>
<evidence type="ECO:0000256" key="2">
    <source>
        <dbReference type="ARBA" id="ARBA00012438"/>
    </source>
</evidence>
<dbReference type="PANTHER" id="PTHR43102:SF2">
    <property type="entry name" value="GAF DOMAIN-CONTAINING PROTEIN"/>
    <property type="match status" value="1"/>
</dbReference>
<dbReference type="EC" id="2.7.13.3" evidence="2"/>
<dbReference type="InterPro" id="IPR029016">
    <property type="entry name" value="GAF-like_dom_sf"/>
</dbReference>
<dbReference type="Gene3D" id="3.30.565.10">
    <property type="entry name" value="Histidine kinase-like ATPase, C-terminal domain"/>
    <property type="match status" value="1"/>
</dbReference>
<dbReference type="Pfam" id="PF01590">
    <property type="entry name" value="GAF"/>
    <property type="match status" value="1"/>
</dbReference>
<sequence>MSPVEPAADPVYCAAKPRNEALRLDALHSYAILDTPREPAFDDITRLAGLICQAPIAVVNLIDSERQWFKSEIGLGTRETPLATSLCAHALLEDDLLLVPDTREDPRFACNPLVTGEMRLHFYAGALLKTSDGLALGTVCVLDRRPRQLSYEQIEALRALARQAMGQLELRKALHLAQESNHYRSRLMAIAGHDLKTPLRTASYALSKLQRQQDAAQDGSLETARTALNQVAVGLDQLATNAAAGELRLPALQTLALADVLAPILATWQPQAAAKGVQLRSVPTSLRVRSSAALLSTLLGNLLGNAVKYTAQGKVLIGCRRRGDQVAVEIIDRGIGMDEEGLRTLFQAFRQADPRSDGLGLGLWIVRRAAETLGCTVEVRSQPGHGSRFTVLLPAASTDA</sequence>
<dbReference type="PANTHER" id="PTHR43102">
    <property type="entry name" value="SLR1143 PROTEIN"/>
    <property type="match status" value="1"/>
</dbReference>
<dbReference type="PROSITE" id="PS50109">
    <property type="entry name" value="HIS_KIN"/>
    <property type="match status" value="1"/>
</dbReference>
<dbReference type="InterPro" id="IPR036890">
    <property type="entry name" value="HATPase_C_sf"/>
</dbReference>
<dbReference type="PRINTS" id="PR00344">
    <property type="entry name" value="BCTRLSENSOR"/>
</dbReference>
<name>A0A6N7Q8H6_9XANT</name>
<dbReference type="SMART" id="SM00065">
    <property type="entry name" value="GAF"/>
    <property type="match status" value="1"/>
</dbReference>
<dbReference type="Pfam" id="PF02518">
    <property type="entry name" value="HATPase_c"/>
    <property type="match status" value="1"/>
</dbReference>
<dbReference type="SMART" id="SM00387">
    <property type="entry name" value="HATPase_c"/>
    <property type="match status" value="1"/>
</dbReference>
<dbReference type="Gene3D" id="3.30.450.40">
    <property type="match status" value="1"/>
</dbReference>
<evidence type="ECO:0000313" key="7">
    <source>
        <dbReference type="Proteomes" id="UP000439314"/>
    </source>
</evidence>
<evidence type="ECO:0000259" key="3">
    <source>
        <dbReference type="PROSITE" id="PS50109"/>
    </source>
</evidence>
<dbReference type="EMBL" id="WJPN01000002">
    <property type="protein sequence ID" value="MRG99586.1"/>
    <property type="molecule type" value="Genomic_DNA"/>
</dbReference>
<dbReference type="RefSeq" id="WP_153750773.1">
    <property type="nucleotide sequence ID" value="NZ_WJPM01000002.1"/>
</dbReference>
<keyword evidence="6" id="KW-1185">Reference proteome</keyword>
<gene>
    <name evidence="4" type="ORF">GIY21_04675</name>
    <name evidence="5" type="ORF">GIY22_04665</name>
</gene>
<dbReference type="Proteomes" id="UP000437931">
    <property type="component" value="Unassembled WGS sequence"/>
</dbReference>
<dbReference type="InterPro" id="IPR036097">
    <property type="entry name" value="HisK_dim/P_sf"/>
</dbReference>
<evidence type="ECO:0000313" key="5">
    <source>
        <dbReference type="EMBL" id="MRH73918.1"/>
    </source>
</evidence>
<dbReference type="GO" id="GO:0000155">
    <property type="term" value="F:phosphorelay sensor kinase activity"/>
    <property type="evidence" value="ECO:0007669"/>
    <property type="project" value="InterPro"/>
</dbReference>
<evidence type="ECO:0000313" key="4">
    <source>
        <dbReference type="EMBL" id="MRG99586.1"/>
    </source>
</evidence>
<dbReference type="AlphaFoldDB" id="A0A6N7Q8H6"/>
<dbReference type="InterPro" id="IPR003018">
    <property type="entry name" value="GAF"/>
</dbReference>
<dbReference type="InterPro" id="IPR005467">
    <property type="entry name" value="His_kinase_dom"/>
</dbReference>
<feature type="domain" description="Histidine kinase" evidence="3">
    <location>
        <begin position="190"/>
        <end position="397"/>
    </location>
</feature>
<organism evidence="4 7">
    <name type="scientific">Xanthomonas sontii</name>
    <dbReference type="NCBI Taxonomy" id="2650745"/>
    <lineage>
        <taxon>Bacteria</taxon>
        <taxon>Pseudomonadati</taxon>
        <taxon>Pseudomonadota</taxon>
        <taxon>Gammaproteobacteria</taxon>
        <taxon>Lysobacterales</taxon>
        <taxon>Lysobacteraceae</taxon>
        <taxon>Xanthomonas</taxon>
    </lineage>
</organism>
<reference evidence="6 7" key="1">
    <citation type="submission" date="2019-11" db="EMBL/GenBank/DDBJ databases">
        <title>First report of rice panicle blight caused by Xanthomonas sp. in Iran.</title>
        <authorList>
            <person name="Mirghasempour S.A."/>
            <person name="Huang S."/>
            <person name="Brady C.L."/>
            <person name="Studholme D.J."/>
        </authorList>
    </citation>
    <scope>NUCLEOTIDE SEQUENCE [LARGE SCALE GENOMIC DNA]</scope>
    <source>
        <strain evidence="4 7">ASD011</strain>
        <strain evidence="6">SAM114</strain>
    </source>
</reference>
<evidence type="ECO:0000256" key="1">
    <source>
        <dbReference type="ARBA" id="ARBA00000085"/>
    </source>
</evidence>
<dbReference type="InterPro" id="IPR003594">
    <property type="entry name" value="HATPase_dom"/>
</dbReference>
<dbReference type="EMBL" id="WJPM01000002">
    <property type="protein sequence ID" value="MRH73918.1"/>
    <property type="molecule type" value="Genomic_DNA"/>
</dbReference>
<protein>
    <recommendedName>
        <fullName evidence="2">histidine kinase</fullName>
        <ecNumber evidence="2">2.7.13.3</ecNumber>
    </recommendedName>
</protein>
<dbReference type="SUPFAM" id="SSF55874">
    <property type="entry name" value="ATPase domain of HSP90 chaperone/DNA topoisomerase II/histidine kinase"/>
    <property type="match status" value="1"/>
</dbReference>
<dbReference type="Proteomes" id="UP000439314">
    <property type="component" value="Unassembled WGS sequence"/>
</dbReference>
<accession>A0A6N7Q8H6</accession>